<keyword evidence="7" id="KW-0238">DNA-binding</keyword>
<dbReference type="InterPro" id="IPR000679">
    <property type="entry name" value="Znf_GATA"/>
</dbReference>
<keyword evidence="4 12" id="KW-0863">Zinc-finger</keyword>
<keyword evidence="15" id="KW-1185">Reference proteome</keyword>
<accession>A0A5N6QGV7</accession>
<evidence type="ECO:0000256" key="5">
    <source>
        <dbReference type="ARBA" id="ARBA00022833"/>
    </source>
</evidence>
<feature type="domain" description="GATA-type" evidence="13">
    <location>
        <begin position="233"/>
        <end position="269"/>
    </location>
</feature>
<dbReference type="SUPFAM" id="SSF57716">
    <property type="entry name" value="Glucocorticoid receptor-like (DNA-binding domain)"/>
    <property type="match status" value="1"/>
</dbReference>
<dbReference type="GO" id="GO:0030154">
    <property type="term" value="P:cell differentiation"/>
    <property type="evidence" value="ECO:0007669"/>
    <property type="project" value="TreeGrafter"/>
</dbReference>
<gene>
    <name evidence="14" type="ORF">FH972_002917</name>
</gene>
<evidence type="ECO:0000256" key="4">
    <source>
        <dbReference type="ARBA" id="ARBA00022771"/>
    </source>
</evidence>
<evidence type="ECO:0000256" key="12">
    <source>
        <dbReference type="PROSITE-ProRule" id="PRU00094"/>
    </source>
</evidence>
<dbReference type="SMART" id="SM00401">
    <property type="entry name" value="ZnF_GATA"/>
    <property type="match status" value="1"/>
</dbReference>
<evidence type="ECO:0000256" key="1">
    <source>
        <dbReference type="ARBA" id="ARBA00004123"/>
    </source>
</evidence>
<comment type="function">
    <text evidence="11">Transcriptional activator that specifically binds 5'-GATA-3' or 5'-GAT-3' motifs within gene promoters. May be involved in the regulation of some light-responsive genes.</text>
</comment>
<dbReference type="GO" id="GO:0005634">
    <property type="term" value="C:nucleus"/>
    <property type="evidence" value="ECO:0007669"/>
    <property type="project" value="UniProtKB-SubCell"/>
</dbReference>
<keyword evidence="6" id="KW-0805">Transcription regulation</keyword>
<comment type="similarity">
    <text evidence="2">Belongs to the type IV zinc-finger family. Class A subfamily.</text>
</comment>
<dbReference type="GO" id="GO:0043565">
    <property type="term" value="F:sequence-specific DNA binding"/>
    <property type="evidence" value="ECO:0007669"/>
    <property type="project" value="InterPro"/>
</dbReference>
<dbReference type="PROSITE" id="PS50114">
    <property type="entry name" value="GATA_ZN_FINGER_2"/>
    <property type="match status" value="1"/>
</dbReference>
<keyword evidence="9" id="KW-0804">Transcription</keyword>
<dbReference type="AlphaFoldDB" id="A0A5N6QGV7"/>
<keyword evidence="5" id="KW-0862">Zinc</keyword>
<dbReference type="InterPro" id="IPR013088">
    <property type="entry name" value="Znf_NHR/GATA"/>
</dbReference>
<proteinExistence type="inferred from homology"/>
<dbReference type="GO" id="GO:0006355">
    <property type="term" value="P:regulation of DNA-templated transcription"/>
    <property type="evidence" value="ECO:0007669"/>
    <property type="project" value="InterPro"/>
</dbReference>
<protein>
    <recommendedName>
        <fullName evidence="13">GATA-type domain-containing protein</fullName>
    </recommendedName>
</protein>
<dbReference type="OrthoDB" id="2162994at2759"/>
<sequence length="305" mass="34605">MAIGDSSYDTGDPYAYPLCVPQDRLEDIDMFPSFYDDLINLNDTGDTPPVVGKTKRSVALRDYDNGVANDHKNVSDLGDIPSEKVAGETKPSVVFHYYDNSVANDRETKGVAFLQDSNSRETKPSVAFRGYDNSVANDRETKSVALQDSDSRETKQSVVFHYYDHSVAKDRETNQVALQYSDINRIDLQDFDSSVAHINCGIAKKKPRTSRRCGRELTSWLEWSNSAESWEENMKKRRCSHCKTEKTPQWREGPDGPKTLCNACGVRFRSGRLVAEYRPAKSPTFDNRKHSNFHKQILKRKQACV</sequence>
<organism evidence="14 15">
    <name type="scientific">Carpinus fangiana</name>
    <dbReference type="NCBI Taxonomy" id="176857"/>
    <lineage>
        <taxon>Eukaryota</taxon>
        <taxon>Viridiplantae</taxon>
        <taxon>Streptophyta</taxon>
        <taxon>Embryophyta</taxon>
        <taxon>Tracheophyta</taxon>
        <taxon>Spermatophyta</taxon>
        <taxon>Magnoliopsida</taxon>
        <taxon>eudicotyledons</taxon>
        <taxon>Gunneridae</taxon>
        <taxon>Pentapetalae</taxon>
        <taxon>rosids</taxon>
        <taxon>fabids</taxon>
        <taxon>Fagales</taxon>
        <taxon>Betulaceae</taxon>
        <taxon>Carpinus</taxon>
    </lineage>
</organism>
<dbReference type="GO" id="GO:0008270">
    <property type="term" value="F:zinc ion binding"/>
    <property type="evidence" value="ECO:0007669"/>
    <property type="project" value="UniProtKB-KW"/>
</dbReference>
<dbReference type="PANTHER" id="PTHR45658">
    <property type="entry name" value="GATA TRANSCRIPTION FACTOR"/>
    <property type="match status" value="1"/>
</dbReference>
<evidence type="ECO:0000256" key="2">
    <source>
        <dbReference type="ARBA" id="ARBA00005694"/>
    </source>
</evidence>
<evidence type="ECO:0000256" key="9">
    <source>
        <dbReference type="ARBA" id="ARBA00023163"/>
    </source>
</evidence>
<dbReference type="Gene3D" id="3.30.50.10">
    <property type="entry name" value="Erythroid Transcription Factor GATA-1, subunit A"/>
    <property type="match status" value="1"/>
</dbReference>
<evidence type="ECO:0000256" key="11">
    <source>
        <dbReference type="ARBA" id="ARBA00055020"/>
    </source>
</evidence>
<dbReference type="FunFam" id="3.30.50.10:FF:000025">
    <property type="entry name" value="GATA transcription factor"/>
    <property type="match status" value="1"/>
</dbReference>
<dbReference type="InterPro" id="IPR051140">
    <property type="entry name" value="GATA_TF"/>
</dbReference>
<evidence type="ECO:0000256" key="10">
    <source>
        <dbReference type="ARBA" id="ARBA00023242"/>
    </source>
</evidence>
<keyword evidence="8" id="KW-0010">Activator</keyword>
<evidence type="ECO:0000256" key="6">
    <source>
        <dbReference type="ARBA" id="ARBA00023015"/>
    </source>
</evidence>
<evidence type="ECO:0000256" key="7">
    <source>
        <dbReference type="ARBA" id="ARBA00023125"/>
    </source>
</evidence>
<evidence type="ECO:0000313" key="15">
    <source>
        <dbReference type="Proteomes" id="UP000327013"/>
    </source>
</evidence>
<keyword evidence="3" id="KW-0479">Metal-binding</keyword>
<dbReference type="Proteomes" id="UP000327013">
    <property type="component" value="Chromosome 1"/>
</dbReference>
<name>A0A5N6QGV7_9ROSI</name>
<reference evidence="14 15" key="1">
    <citation type="submission" date="2019-06" db="EMBL/GenBank/DDBJ databases">
        <title>A chromosomal-level reference genome of Carpinus fangiana (Coryloideae, Betulaceae).</title>
        <authorList>
            <person name="Yang X."/>
            <person name="Wang Z."/>
            <person name="Zhang L."/>
            <person name="Hao G."/>
            <person name="Liu J."/>
            <person name="Yang Y."/>
        </authorList>
    </citation>
    <scope>NUCLEOTIDE SEQUENCE [LARGE SCALE GENOMIC DNA]</scope>
    <source>
        <strain evidence="14">Cfa_2016G</strain>
        <tissue evidence="14">Leaf</tissue>
    </source>
</reference>
<evidence type="ECO:0000256" key="8">
    <source>
        <dbReference type="ARBA" id="ARBA00023159"/>
    </source>
</evidence>
<dbReference type="PROSITE" id="PS00344">
    <property type="entry name" value="GATA_ZN_FINGER_1"/>
    <property type="match status" value="1"/>
</dbReference>
<evidence type="ECO:0000259" key="13">
    <source>
        <dbReference type="PROSITE" id="PS50114"/>
    </source>
</evidence>
<dbReference type="CDD" id="cd00202">
    <property type="entry name" value="ZnF_GATA"/>
    <property type="match status" value="1"/>
</dbReference>
<evidence type="ECO:0000313" key="14">
    <source>
        <dbReference type="EMBL" id="KAE7998365.1"/>
    </source>
</evidence>
<evidence type="ECO:0000256" key="3">
    <source>
        <dbReference type="ARBA" id="ARBA00022723"/>
    </source>
</evidence>
<dbReference type="Pfam" id="PF00320">
    <property type="entry name" value="GATA"/>
    <property type="match status" value="1"/>
</dbReference>
<dbReference type="PANTHER" id="PTHR45658:SF18">
    <property type="entry name" value="PROTEIN GAT2"/>
    <property type="match status" value="1"/>
</dbReference>
<keyword evidence="10" id="KW-0539">Nucleus</keyword>
<dbReference type="EMBL" id="CM017321">
    <property type="protein sequence ID" value="KAE7998365.1"/>
    <property type="molecule type" value="Genomic_DNA"/>
</dbReference>
<comment type="subcellular location">
    <subcellularLocation>
        <location evidence="1">Nucleus</location>
    </subcellularLocation>
</comment>